<dbReference type="Pfam" id="PF12937">
    <property type="entry name" value="F-box-like"/>
    <property type="match status" value="1"/>
</dbReference>
<dbReference type="InterPro" id="IPR001810">
    <property type="entry name" value="F-box_dom"/>
</dbReference>
<dbReference type="SUPFAM" id="SSF81383">
    <property type="entry name" value="F-box domain"/>
    <property type="match status" value="1"/>
</dbReference>
<reference evidence="2 3" key="1">
    <citation type="submission" date="2024-02" db="EMBL/GenBank/DDBJ databases">
        <title>A draft genome for the cacao thread blight pathogen Marasmius crinis-equi.</title>
        <authorList>
            <person name="Cohen S.P."/>
            <person name="Baruah I.K."/>
            <person name="Amoako-Attah I."/>
            <person name="Bukari Y."/>
            <person name="Meinhardt L.W."/>
            <person name="Bailey B.A."/>
        </authorList>
    </citation>
    <scope>NUCLEOTIDE SEQUENCE [LARGE SCALE GENOMIC DNA]</scope>
    <source>
        <strain evidence="2 3">GH-76</strain>
    </source>
</reference>
<gene>
    <name evidence="2" type="ORF">V5O48_014249</name>
</gene>
<dbReference type="Gene3D" id="3.80.10.10">
    <property type="entry name" value="Ribonuclease Inhibitor"/>
    <property type="match status" value="1"/>
</dbReference>
<evidence type="ECO:0000259" key="1">
    <source>
        <dbReference type="Pfam" id="PF12937"/>
    </source>
</evidence>
<protein>
    <recommendedName>
        <fullName evidence="1">F-box domain-containing protein</fullName>
    </recommendedName>
</protein>
<proteinExistence type="predicted"/>
<sequence>MSLPSEILLQILDRNKWNDLKTLLNCCLVNSSWLKVAQPLLFRHLGIYGRGVEESSLHNLLRSIDGRPELASFIHFLQLQHLTRFNLKTLTREEKQCIASLLSKLTNVKSINWDQVEYSQLSKEIQQSINGLFRLPSLVSLEIRSSTHPSALDFLLAISGAANLQTLHISRFRFDQIHDTRISSPDEILSPPDSIPLTALGLNHTDISSFVELFSDVTCPFSFRSLDTLYLVCSSWYPPDTPDCNTLDVLLELIGPNIKHFTFQLSHGAMTIRH</sequence>
<dbReference type="Proteomes" id="UP001465976">
    <property type="component" value="Unassembled WGS sequence"/>
</dbReference>
<evidence type="ECO:0000313" key="2">
    <source>
        <dbReference type="EMBL" id="KAL0567749.1"/>
    </source>
</evidence>
<dbReference type="InterPro" id="IPR032675">
    <property type="entry name" value="LRR_dom_sf"/>
</dbReference>
<accession>A0ABR3EXU6</accession>
<organism evidence="2 3">
    <name type="scientific">Marasmius crinis-equi</name>
    <dbReference type="NCBI Taxonomy" id="585013"/>
    <lineage>
        <taxon>Eukaryota</taxon>
        <taxon>Fungi</taxon>
        <taxon>Dikarya</taxon>
        <taxon>Basidiomycota</taxon>
        <taxon>Agaricomycotina</taxon>
        <taxon>Agaricomycetes</taxon>
        <taxon>Agaricomycetidae</taxon>
        <taxon>Agaricales</taxon>
        <taxon>Marasmiineae</taxon>
        <taxon>Marasmiaceae</taxon>
        <taxon>Marasmius</taxon>
    </lineage>
</organism>
<feature type="domain" description="F-box" evidence="1">
    <location>
        <begin position="2"/>
        <end position="45"/>
    </location>
</feature>
<name>A0ABR3EXU6_9AGAR</name>
<comment type="caution">
    <text evidence="2">The sequence shown here is derived from an EMBL/GenBank/DDBJ whole genome shotgun (WGS) entry which is preliminary data.</text>
</comment>
<evidence type="ECO:0000313" key="3">
    <source>
        <dbReference type="Proteomes" id="UP001465976"/>
    </source>
</evidence>
<dbReference type="EMBL" id="JBAHYK010001509">
    <property type="protein sequence ID" value="KAL0567749.1"/>
    <property type="molecule type" value="Genomic_DNA"/>
</dbReference>
<keyword evidence="3" id="KW-1185">Reference proteome</keyword>
<dbReference type="InterPro" id="IPR036047">
    <property type="entry name" value="F-box-like_dom_sf"/>
</dbReference>
<dbReference type="SUPFAM" id="SSF52047">
    <property type="entry name" value="RNI-like"/>
    <property type="match status" value="1"/>
</dbReference>